<protein>
    <submittedName>
        <fullName evidence="2">Uncharacterized protein</fullName>
    </submittedName>
</protein>
<dbReference type="Proteomes" id="UP000777482">
    <property type="component" value="Unassembled WGS sequence"/>
</dbReference>
<feature type="region of interest" description="Disordered" evidence="1">
    <location>
        <begin position="75"/>
        <end position="117"/>
    </location>
</feature>
<comment type="caution">
    <text evidence="2">The sequence shown here is derived from an EMBL/GenBank/DDBJ whole genome shotgun (WGS) entry which is preliminary data.</text>
</comment>
<evidence type="ECO:0000256" key="1">
    <source>
        <dbReference type="SAM" id="MobiDB-lite"/>
    </source>
</evidence>
<name>A0A9P7B8Z1_RHOMI</name>
<feature type="compositionally biased region" description="Basic residues" evidence="1">
    <location>
        <begin position="96"/>
        <end position="117"/>
    </location>
</feature>
<evidence type="ECO:0000313" key="3">
    <source>
        <dbReference type="Proteomes" id="UP000777482"/>
    </source>
</evidence>
<evidence type="ECO:0000313" key="2">
    <source>
        <dbReference type="EMBL" id="KAG0667238.1"/>
    </source>
</evidence>
<dbReference type="AlphaFoldDB" id="A0A9P7B8Z1"/>
<proteinExistence type="predicted"/>
<reference evidence="2 3" key="1">
    <citation type="submission" date="2020-11" db="EMBL/GenBank/DDBJ databases">
        <title>Kefir isolates.</title>
        <authorList>
            <person name="Marcisauskas S."/>
            <person name="Kim Y."/>
            <person name="Blasche S."/>
        </authorList>
    </citation>
    <scope>NUCLEOTIDE SEQUENCE [LARGE SCALE GENOMIC DNA]</scope>
    <source>
        <strain evidence="2 3">KR</strain>
    </source>
</reference>
<organism evidence="2 3">
    <name type="scientific">Rhodotorula mucilaginosa</name>
    <name type="common">Yeast</name>
    <name type="synonym">Rhodotorula rubra</name>
    <dbReference type="NCBI Taxonomy" id="5537"/>
    <lineage>
        <taxon>Eukaryota</taxon>
        <taxon>Fungi</taxon>
        <taxon>Dikarya</taxon>
        <taxon>Basidiomycota</taxon>
        <taxon>Pucciniomycotina</taxon>
        <taxon>Microbotryomycetes</taxon>
        <taxon>Sporidiobolales</taxon>
        <taxon>Sporidiobolaceae</taxon>
        <taxon>Rhodotorula</taxon>
    </lineage>
</organism>
<keyword evidence="3" id="KW-1185">Reference proteome</keyword>
<gene>
    <name evidence="2" type="ORF">C6P46_002650</name>
</gene>
<accession>A0A9P7B8Z1</accession>
<sequence>MSRLLSNLPRLVFANAARPSSWAAVSPRPSSAQQQHLRSISTALLSRVQAPLAQPALVAPPVSLVQPAAGQTRAFKMPRSMRKVSSPVARNTGKGKTARKHSARSAKRRRMRRGKIN</sequence>
<dbReference type="EMBL" id="PUHQ01000002">
    <property type="protein sequence ID" value="KAG0667238.1"/>
    <property type="molecule type" value="Genomic_DNA"/>
</dbReference>